<name>A0ABX1W6E9_9SPHI</name>
<dbReference type="InterPro" id="IPR036866">
    <property type="entry name" value="RibonucZ/Hydroxyglut_hydro"/>
</dbReference>
<protein>
    <recommendedName>
        <fullName evidence="3">Metallo-beta-lactamase domain-containing protein</fullName>
    </recommendedName>
</protein>
<dbReference type="PANTHER" id="PTHR30619:SF1">
    <property type="entry name" value="RECOMBINATION PROTEIN 2"/>
    <property type="match status" value="1"/>
</dbReference>
<dbReference type="Proteomes" id="UP000566071">
    <property type="component" value="Unassembled WGS sequence"/>
</dbReference>
<evidence type="ECO:0000313" key="1">
    <source>
        <dbReference type="EMBL" id="NNU33915.1"/>
    </source>
</evidence>
<dbReference type="PANTHER" id="PTHR30619">
    <property type="entry name" value="DNA INTERNALIZATION/COMPETENCE PROTEIN COMEC/REC2"/>
    <property type="match status" value="1"/>
</dbReference>
<dbReference type="RefSeq" id="WP_175269597.1">
    <property type="nucleotide sequence ID" value="NZ_JABFCR010000024.1"/>
</dbReference>
<dbReference type="EMBL" id="JABFCR010000024">
    <property type="protein sequence ID" value="NNU33915.1"/>
    <property type="molecule type" value="Genomic_DNA"/>
</dbReference>
<sequence>MKKTIKPVYDITLLPASYGDSILINYGLADDLKYILIDGGPYYALKDIGDSIKLHAPQLKEIELLIVTHIDADHIDGIIRMLHQGKLPFTIKEIWFNGYGQIKIFKEDDGHLLGYKQGEYLSSLIEHKHVEHNKTHFEGKAIAIKDSASPICIKLAGGFKILLLGPDETTLAEFAKNWEKESTNIADIDAWLKSLESNPRYTDRALLGVDSIAELQAYEATNDNSLENRTSIAFIGVYAGRSCLFAGDKPNDAMLGVIQSLLDNRKIKKSNYNWTPGKLHIMVVVKVHSTL</sequence>
<proteinExistence type="predicted"/>
<accession>A0ABX1W6E9</accession>
<dbReference type="InterPro" id="IPR052159">
    <property type="entry name" value="Competence_DNA_uptake"/>
</dbReference>
<keyword evidence="2" id="KW-1185">Reference proteome</keyword>
<gene>
    <name evidence="1" type="ORF">HK413_06715</name>
</gene>
<organism evidence="1 2">
    <name type="scientific">Mucilaginibacter humi</name>
    <dbReference type="NCBI Taxonomy" id="2732510"/>
    <lineage>
        <taxon>Bacteria</taxon>
        <taxon>Pseudomonadati</taxon>
        <taxon>Bacteroidota</taxon>
        <taxon>Sphingobacteriia</taxon>
        <taxon>Sphingobacteriales</taxon>
        <taxon>Sphingobacteriaceae</taxon>
        <taxon>Mucilaginibacter</taxon>
    </lineage>
</organism>
<dbReference type="SUPFAM" id="SSF56281">
    <property type="entry name" value="Metallo-hydrolase/oxidoreductase"/>
    <property type="match status" value="1"/>
</dbReference>
<evidence type="ECO:0000313" key="2">
    <source>
        <dbReference type="Proteomes" id="UP000566071"/>
    </source>
</evidence>
<evidence type="ECO:0008006" key="3">
    <source>
        <dbReference type="Google" id="ProtNLM"/>
    </source>
</evidence>
<reference evidence="1 2" key="1">
    <citation type="submission" date="2020-05" db="EMBL/GenBank/DDBJ databases">
        <authorList>
            <person name="Khan S.A."/>
            <person name="Jeon C.O."/>
            <person name="Chun B.H."/>
        </authorList>
    </citation>
    <scope>NUCLEOTIDE SEQUENCE [LARGE SCALE GENOMIC DNA]</scope>
    <source>
        <strain evidence="1 2">S1162</strain>
    </source>
</reference>
<comment type="caution">
    <text evidence="1">The sequence shown here is derived from an EMBL/GenBank/DDBJ whole genome shotgun (WGS) entry which is preliminary data.</text>
</comment>
<dbReference type="Gene3D" id="3.60.15.10">
    <property type="entry name" value="Ribonuclease Z/Hydroxyacylglutathione hydrolase-like"/>
    <property type="match status" value="1"/>
</dbReference>